<feature type="region of interest" description="Disordered" evidence="2">
    <location>
        <begin position="117"/>
        <end position="140"/>
    </location>
</feature>
<reference evidence="5" key="1">
    <citation type="submission" date="2022-11" db="UniProtKB">
        <authorList>
            <consortium name="WormBaseParasite"/>
        </authorList>
    </citation>
    <scope>IDENTIFICATION</scope>
</reference>
<evidence type="ECO:0000313" key="5">
    <source>
        <dbReference type="WBParaSite" id="nRc.2.0.1.t18255-RA"/>
    </source>
</evidence>
<name>A0A915IXV3_ROMCU</name>
<dbReference type="InterPro" id="IPR011011">
    <property type="entry name" value="Znf_FYVE_PHD"/>
</dbReference>
<evidence type="ECO:0000313" key="4">
    <source>
        <dbReference type="Proteomes" id="UP000887565"/>
    </source>
</evidence>
<feature type="domain" description="SWIM-type" evidence="3">
    <location>
        <begin position="24"/>
        <end position="51"/>
    </location>
</feature>
<dbReference type="AlphaFoldDB" id="A0A915IXV3"/>
<sequence length="497" mass="57322">MLMVMAISKNRRELFIVDDNESKYMAQFNPYTCSCSVYNCHHILAAHISCGLKTKKQEKQKVSWKPAGCKAPRMDDYKDVKPLKNATEFKDEDDKFNIPVDTPVMLTQQIVISMPTDTSVEEKGSPSPAHLQSQVSTKENLERTLTPQEEGNLIIDKRYSPSPNPTIPILKYMLKDTEIKIDTLVRQLWGRNDKNDAVDDINDDKLILEGDIATKETSMDTSNGTCNGASNALLIGCDLGQSPNCRGYYHQDCENVRKAVYFKKRTPKPYWECSVCFKITHFRWAPPAFTIKLENKMYKLNNTFTLDPCFATFYMHIKFNPNFLEQIPPELSQLRASLESALVGSYEEALLSWAKHLHKIGTLRLDRYLQIENLTQIDTFSAVDKFFINLIKPLVHLYQTLTCSNSNCSSKEVLTQIDLLNKHIKGKMDKFVHQEFCKHYELCKQRLGDKRCSSRWFIDQPELVQQIPLMLPPIFLWNAPFMDIFDLPVTWTIINKM</sequence>
<organism evidence="4 5">
    <name type="scientific">Romanomermis culicivorax</name>
    <name type="common">Nematode worm</name>
    <dbReference type="NCBI Taxonomy" id="13658"/>
    <lineage>
        <taxon>Eukaryota</taxon>
        <taxon>Metazoa</taxon>
        <taxon>Ecdysozoa</taxon>
        <taxon>Nematoda</taxon>
        <taxon>Enoplea</taxon>
        <taxon>Dorylaimia</taxon>
        <taxon>Mermithida</taxon>
        <taxon>Mermithoidea</taxon>
        <taxon>Mermithidae</taxon>
        <taxon>Romanomermis</taxon>
    </lineage>
</organism>
<keyword evidence="1" id="KW-0863">Zinc-finger</keyword>
<evidence type="ECO:0000256" key="1">
    <source>
        <dbReference type="PROSITE-ProRule" id="PRU00325"/>
    </source>
</evidence>
<keyword evidence="4" id="KW-1185">Reference proteome</keyword>
<evidence type="ECO:0000256" key="2">
    <source>
        <dbReference type="SAM" id="MobiDB-lite"/>
    </source>
</evidence>
<evidence type="ECO:0000259" key="3">
    <source>
        <dbReference type="PROSITE" id="PS50966"/>
    </source>
</evidence>
<dbReference type="InterPro" id="IPR007527">
    <property type="entry name" value="Znf_SWIM"/>
</dbReference>
<feature type="compositionally biased region" description="Polar residues" evidence="2">
    <location>
        <begin position="130"/>
        <end position="140"/>
    </location>
</feature>
<protein>
    <submittedName>
        <fullName evidence="5">SWIM-type domain-containing protein</fullName>
    </submittedName>
</protein>
<keyword evidence="1" id="KW-0862">Zinc</keyword>
<proteinExistence type="predicted"/>
<accession>A0A915IXV3</accession>
<dbReference type="GO" id="GO:0008270">
    <property type="term" value="F:zinc ion binding"/>
    <property type="evidence" value="ECO:0007669"/>
    <property type="project" value="UniProtKB-KW"/>
</dbReference>
<dbReference type="SUPFAM" id="SSF57903">
    <property type="entry name" value="FYVE/PHD zinc finger"/>
    <property type="match status" value="1"/>
</dbReference>
<dbReference type="Proteomes" id="UP000887565">
    <property type="component" value="Unplaced"/>
</dbReference>
<keyword evidence="1" id="KW-0479">Metal-binding</keyword>
<dbReference type="PROSITE" id="PS50966">
    <property type="entry name" value="ZF_SWIM"/>
    <property type="match status" value="1"/>
</dbReference>
<dbReference type="WBParaSite" id="nRc.2.0.1.t18255-RA">
    <property type="protein sequence ID" value="nRc.2.0.1.t18255-RA"/>
    <property type="gene ID" value="nRc.2.0.1.g18255"/>
</dbReference>